<protein>
    <submittedName>
        <fullName evidence="1">Eco29kI family restriction endonuclease</fullName>
        <ecNumber evidence="1">3.1.21.-</ecNumber>
    </submittedName>
</protein>
<sequence length="219" mass="23561">MSFVPAYYDPLSTKGLTAVVCQKFEEQPATALANIQDFSGAGLYAIYYEGVTHGLYRKLSPLLVPVYVGSAQQNASATGRSAPTANPLYKRVQKHKKSIGQSGLDLDEFVIRMLLMPDVHIDLGENGLRVGYKPVWNAVFTGFGSNEQGATTRTGAQSAWDAAHPGRARTYGSARIAASVAKEQSIASKLIDMQVALCGARGAIDWAFYDPDAIEVPKS</sequence>
<dbReference type="Pfam" id="PF09517">
    <property type="entry name" value="RE_Eco29kI"/>
    <property type="match status" value="1"/>
</dbReference>
<reference evidence="2" key="1">
    <citation type="journal article" date="2019" name="Int. J. Syst. Evol. Microbiol.">
        <title>The Global Catalogue of Microorganisms (GCM) 10K type strain sequencing project: providing services to taxonomists for standard genome sequencing and annotation.</title>
        <authorList>
            <consortium name="The Broad Institute Genomics Platform"/>
            <consortium name="The Broad Institute Genome Sequencing Center for Infectious Disease"/>
            <person name="Wu L."/>
            <person name="Ma J."/>
        </authorList>
    </citation>
    <scope>NUCLEOTIDE SEQUENCE [LARGE SCALE GENOMIC DNA]</scope>
    <source>
        <strain evidence="2">CCUG 47105</strain>
    </source>
</reference>
<evidence type="ECO:0000313" key="2">
    <source>
        <dbReference type="Proteomes" id="UP001596305"/>
    </source>
</evidence>
<evidence type="ECO:0000313" key="1">
    <source>
        <dbReference type="EMBL" id="MFC6423963.1"/>
    </source>
</evidence>
<dbReference type="GO" id="GO:0016787">
    <property type="term" value="F:hydrolase activity"/>
    <property type="evidence" value="ECO:0007669"/>
    <property type="project" value="UniProtKB-KW"/>
</dbReference>
<keyword evidence="1" id="KW-0378">Hydrolase</keyword>
<keyword evidence="1" id="KW-0255">Endonuclease</keyword>
<dbReference type="RefSeq" id="WP_204807031.1">
    <property type="nucleotide sequence ID" value="NZ_BAAAIY010000005.1"/>
</dbReference>
<name>A0ABW1X5Q7_9CELL</name>
<accession>A0ABW1X5Q7</accession>
<dbReference type="Proteomes" id="UP001596305">
    <property type="component" value="Unassembled WGS sequence"/>
</dbReference>
<dbReference type="EC" id="3.1.21.-" evidence="1"/>
<dbReference type="InterPro" id="IPR018575">
    <property type="entry name" value="Restrct_endonuc_II_Eco29kI"/>
</dbReference>
<dbReference type="EMBL" id="JBHSTM010000002">
    <property type="protein sequence ID" value="MFC6423963.1"/>
    <property type="molecule type" value="Genomic_DNA"/>
</dbReference>
<comment type="caution">
    <text evidence="1">The sequence shown here is derived from an EMBL/GenBank/DDBJ whole genome shotgun (WGS) entry which is preliminary data.</text>
</comment>
<dbReference type="GO" id="GO:0004519">
    <property type="term" value="F:endonuclease activity"/>
    <property type="evidence" value="ECO:0007669"/>
    <property type="project" value="UniProtKB-KW"/>
</dbReference>
<keyword evidence="2" id="KW-1185">Reference proteome</keyword>
<gene>
    <name evidence="1" type="ORF">ACFP71_03950</name>
</gene>
<organism evidence="1 2">
    <name type="scientific">Oerskovia paurometabola</name>
    <dbReference type="NCBI Taxonomy" id="162170"/>
    <lineage>
        <taxon>Bacteria</taxon>
        <taxon>Bacillati</taxon>
        <taxon>Actinomycetota</taxon>
        <taxon>Actinomycetes</taxon>
        <taxon>Micrococcales</taxon>
        <taxon>Cellulomonadaceae</taxon>
        <taxon>Oerskovia</taxon>
    </lineage>
</organism>
<proteinExistence type="predicted"/>
<keyword evidence="1" id="KW-0540">Nuclease</keyword>